<evidence type="ECO:0000256" key="1">
    <source>
        <dbReference type="ARBA" id="ARBA00004123"/>
    </source>
</evidence>
<evidence type="ECO:0000313" key="6">
    <source>
        <dbReference type="EMBL" id="KAL1537370.1"/>
    </source>
</evidence>
<dbReference type="PANTHER" id="PTHR47998:SF3">
    <property type="entry name" value="TRANSCRIPTION FACTOR TRY-LIKE"/>
    <property type="match status" value="1"/>
</dbReference>
<evidence type="ECO:0000256" key="4">
    <source>
        <dbReference type="SAM" id="MobiDB-lite"/>
    </source>
</evidence>
<dbReference type="GO" id="GO:0005634">
    <property type="term" value="C:nucleus"/>
    <property type="evidence" value="ECO:0007669"/>
    <property type="project" value="UniProtKB-SubCell"/>
</dbReference>
<evidence type="ECO:0000313" key="7">
    <source>
        <dbReference type="Proteomes" id="UP001567538"/>
    </source>
</evidence>
<feature type="compositionally biased region" description="Basic and acidic residues" evidence="4">
    <location>
        <begin position="13"/>
        <end position="30"/>
    </location>
</feature>
<name>A0ABD1FZV5_SALDI</name>
<keyword evidence="7" id="KW-1185">Reference proteome</keyword>
<feature type="compositionally biased region" description="Polar residues" evidence="4">
    <location>
        <begin position="1"/>
        <end position="11"/>
    </location>
</feature>
<gene>
    <name evidence="6" type="ORF">AAHA92_29892</name>
</gene>
<keyword evidence="3" id="KW-0539">Nucleus</keyword>
<dbReference type="InterPro" id="IPR009057">
    <property type="entry name" value="Homeodomain-like_sf"/>
</dbReference>
<dbReference type="InterPro" id="IPR015495">
    <property type="entry name" value="Myb_TF_plants"/>
</dbReference>
<protein>
    <submittedName>
        <fullName evidence="6">Transcription factor MYB114-like protein</fullName>
    </submittedName>
</protein>
<accession>A0ABD1FZV5</accession>
<dbReference type="GO" id="GO:0003677">
    <property type="term" value="F:DNA binding"/>
    <property type="evidence" value="ECO:0007669"/>
    <property type="project" value="UniProtKB-KW"/>
</dbReference>
<dbReference type="PROSITE" id="PS50090">
    <property type="entry name" value="MYB_LIKE"/>
    <property type="match status" value="1"/>
</dbReference>
<dbReference type="PANTHER" id="PTHR47998">
    <property type="entry name" value="TRANSCRIPTION FACTOR MYB51-LIKE ISOFORM X1"/>
    <property type="match status" value="1"/>
</dbReference>
<evidence type="ECO:0000256" key="2">
    <source>
        <dbReference type="ARBA" id="ARBA00023125"/>
    </source>
</evidence>
<evidence type="ECO:0000259" key="5">
    <source>
        <dbReference type="PROSITE" id="PS50090"/>
    </source>
</evidence>
<dbReference type="Gene3D" id="1.10.10.60">
    <property type="entry name" value="Homeodomain-like"/>
    <property type="match status" value="1"/>
</dbReference>
<dbReference type="SUPFAM" id="SSF46689">
    <property type="entry name" value="Homeodomain-like"/>
    <property type="match status" value="1"/>
</dbReference>
<evidence type="ECO:0000256" key="3">
    <source>
        <dbReference type="ARBA" id="ARBA00023242"/>
    </source>
</evidence>
<dbReference type="AlphaFoldDB" id="A0ABD1FZV5"/>
<sequence length="77" mass="8998">MASSQMSSSDVHSIYKEARRRRSEEADSFSRDEKDLILRMYKLVGERWSIIAGRIPGRSAGEIKNYCETYFSDRNMK</sequence>
<dbReference type="SMART" id="SM00717">
    <property type="entry name" value="SANT"/>
    <property type="match status" value="1"/>
</dbReference>
<proteinExistence type="predicted"/>
<feature type="region of interest" description="Disordered" evidence="4">
    <location>
        <begin position="1"/>
        <end position="30"/>
    </location>
</feature>
<dbReference type="Pfam" id="PF00249">
    <property type="entry name" value="Myb_DNA-binding"/>
    <property type="match status" value="1"/>
</dbReference>
<keyword evidence="2" id="KW-0238">DNA-binding</keyword>
<dbReference type="InterPro" id="IPR001005">
    <property type="entry name" value="SANT/Myb"/>
</dbReference>
<dbReference type="EMBL" id="JBEAFC010000011">
    <property type="protein sequence ID" value="KAL1537370.1"/>
    <property type="molecule type" value="Genomic_DNA"/>
</dbReference>
<organism evidence="6 7">
    <name type="scientific">Salvia divinorum</name>
    <name type="common">Maria pastora</name>
    <name type="synonym">Diviner's sage</name>
    <dbReference type="NCBI Taxonomy" id="28513"/>
    <lineage>
        <taxon>Eukaryota</taxon>
        <taxon>Viridiplantae</taxon>
        <taxon>Streptophyta</taxon>
        <taxon>Embryophyta</taxon>
        <taxon>Tracheophyta</taxon>
        <taxon>Spermatophyta</taxon>
        <taxon>Magnoliopsida</taxon>
        <taxon>eudicotyledons</taxon>
        <taxon>Gunneridae</taxon>
        <taxon>Pentapetalae</taxon>
        <taxon>asterids</taxon>
        <taxon>lamiids</taxon>
        <taxon>Lamiales</taxon>
        <taxon>Lamiaceae</taxon>
        <taxon>Nepetoideae</taxon>
        <taxon>Mentheae</taxon>
        <taxon>Salviinae</taxon>
        <taxon>Salvia</taxon>
        <taxon>Salvia subgen. Calosphace</taxon>
    </lineage>
</organism>
<dbReference type="CDD" id="cd00167">
    <property type="entry name" value="SANT"/>
    <property type="match status" value="1"/>
</dbReference>
<dbReference type="Proteomes" id="UP001567538">
    <property type="component" value="Unassembled WGS sequence"/>
</dbReference>
<comment type="subcellular location">
    <subcellularLocation>
        <location evidence="1">Nucleus</location>
    </subcellularLocation>
</comment>
<reference evidence="6 7" key="1">
    <citation type="submission" date="2024-06" db="EMBL/GenBank/DDBJ databases">
        <title>A chromosome level genome sequence of Diviner's sage (Salvia divinorum).</title>
        <authorList>
            <person name="Ford S.A."/>
            <person name="Ro D.-K."/>
            <person name="Ness R.W."/>
            <person name="Phillips M.A."/>
        </authorList>
    </citation>
    <scope>NUCLEOTIDE SEQUENCE [LARGE SCALE GENOMIC DNA]</scope>
    <source>
        <strain evidence="6">SAF-2024a</strain>
        <tissue evidence="6">Leaf</tissue>
    </source>
</reference>
<comment type="caution">
    <text evidence="6">The sequence shown here is derived from an EMBL/GenBank/DDBJ whole genome shotgun (WGS) entry which is preliminary data.</text>
</comment>
<feature type="domain" description="Myb-like" evidence="5">
    <location>
        <begin position="21"/>
        <end position="71"/>
    </location>
</feature>